<proteinExistence type="predicted"/>
<evidence type="ECO:0000313" key="1">
    <source>
        <dbReference type="EMBL" id="KAI8572008.1"/>
    </source>
</evidence>
<organism evidence="1 2">
    <name type="scientific">Rhododendron molle</name>
    <name type="common">Chinese azalea</name>
    <name type="synonym">Azalea mollis</name>
    <dbReference type="NCBI Taxonomy" id="49168"/>
    <lineage>
        <taxon>Eukaryota</taxon>
        <taxon>Viridiplantae</taxon>
        <taxon>Streptophyta</taxon>
        <taxon>Embryophyta</taxon>
        <taxon>Tracheophyta</taxon>
        <taxon>Spermatophyta</taxon>
        <taxon>Magnoliopsida</taxon>
        <taxon>eudicotyledons</taxon>
        <taxon>Gunneridae</taxon>
        <taxon>Pentapetalae</taxon>
        <taxon>asterids</taxon>
        <taxon>Ericales</taxon>
        <taxon>Ericaceae</taxon>
        <taxon>Ericoideae</taxon>
        <taxon>Rhodoreae</taxon>
        <taxon>Rhododendron</taxon>
    </lineage>
</organism>
<dbReference type="Proteomes" id="UP001062846">
    <property type="component" value="Chromosome 1"/>
</dbReference>
<sequence length="111" mass="12288">MQRVPFILRRGVCAFLKKETGEITFSLGKNVLPPQNQCSRSLFLKSQLYQSLGMSGVFIEHLGLGQAQDGTPIGPQHVSLLYLQALEKLVLPRESLIPRGVVSYPSPQEIP</sequence>
<keyword evidence="2" id="KW-1185">Reference proteome</keyword>
<dbReference type="EMBL" id="CM046388">
    <property type="protein sequence ID" value="KAI8572008.1"/>
    <property type="molecule type" value="Genomic_DNA"/>
</dbReference>
<comment type="caution">
    <text evidence="1">The sequence shown here is derived from an EMBL/GenBank/DDBJ whole genome shotgun (WGS) entry which is preliminary data.</text>
</comment>
<evidence type="ECO:0000313" key="2">
    <source>
        <dbReference type="Proteomes" id="UP001062846"/>
    </source>
</evidence>
<name>A0ACC0Q4V2_RHOML</name>
<protein>
    <submittedName>
        <fullName evidence="1">Uncharacterized protein</fullName>
    </submittedName>
</protein>
<reference evidence="1" key="1">
    <citation type="submission" date="2022-02" db="EMBL/GenBank/DDBJ databases">
        <title>Plant Genome Project.</title>
        <authorList>
            <person name="Zhang R.-G."/>
        </authorList>
    </citation>
    <scope>NUCLEOTIDE SEQUENCE</scope>
    <source>
        <strain evidence="1">AT1</strain>
    </source>
</reference>
<gene>
    <name evidence="1" type="ORF">RHMOL_Rhmol01G0165400</name>
</gene>
<accession>A0ACC0Q4V2</accession>